<evidence type="ECO:0000256" key="1">
    <source>
        <dbReference type="SAM" id="Phobius"/>
    </source>
</evidence>
<dbReference type="PANTHER" id="PTHR40465:SF1">
    <property type="entry name" value="DUF6534 DOMAIN-CONTAINING PROTEIN"/>
    <property type="match status" value="1"/>
</dbReference>
<dbReference type="Pfam" id="PF20152">
    <property type="entry name" value="DUF6534"/>
    <property type="match status" value="1"/>
</dbReference>
<dbReference type="PANTHER" id="PTHR40465">
    <property type="entry name" value="CHROMOSOME 1, WHOLE GENOME SHOTGUN SEQUENCE"/>
    <property type="match status" value="1"/>
</dbReference>
<dbReference type="OrthoDB" id="3046394at2759"/>
<feature type="transmembrane region" description="Helical" evidence="1">
    <location>
        <begin position="128"/>
        <end position="152"/>
    </location>
</feature>
<gene>
    <name evidence="3" type="ORF">EW146_g1024</name>
</gene>
<organism evidence="3 4">
    <name type="scientific">Bondarzewia mesenterica</name>
    <dbReference type="NCBI Taxonomy" id="1095465"/>
    <lineage>
        <taxon>Eukaryota</taxon>
        <taxon>Fungi</taxon>
        <taxon>Dikarya</taxon>
        <taxon>Basidiomycota</taxon>
        <taxon>Agaricomycotina</taxon>
        <taxon>Agaricomycetes</taxon>
        <taxon>Russulales</taxon>
        <taxon>Bondarzewiaceae</taxon>
        <taxon>Bondarzewia</taxon>
    </lineage>
</organism>
<keyword evidence="1" id="KW-0812">Transmembrane</keyword>
<evidence type="ECO:0000313" key="4">
    <source>
        <dbReference type="Proteomes" id="UP000310158"/>
    </source>
</evidence>
<keyword evidence="4" id="KW-1185">Reference proteome</keyword>
<name>A0A4S4M574_9AGAM</name>
<comment type="caution">
    <text evidence="3">The sequence shown here is derived from an EMBL/GenBank/DDBJ whole genome shotgun (WGS) entry which is preliminary data.</text>
</comment>
<dbReference type="Proteomes" id="UP000310158">
    <property type="component" value="Unassembled WGS sequence"/>
</dbReference>
<reference evidence="3 4" key="1">
    <citation type="submission" date="2019-02" db="EMBL/GenBank/DDBJ databases">
        <title>Genome sequencing of the rare red list fungi Bondarzewia mesenterica.</title>
        <authorList>
            <person name="Buettner E."/>
            <person name="Kellner H."/>
        </authorList>
    </citation>
    <scope>NUCLEOTIDE SEQUENCE [LARGE SCALE GENOMIC DNA]</scope>
    <source>
        <strain evidence="3 4">DSM 108281</strain>
    </source>
</reference>
<keyword evidence="1" id="KW-1133">Transmembrane helix</keyword>
<evidence type="ECO:0000313" key="3">
    <source>
        <dbReference type="EMBL" id="THH20332.1"/>
    </source>
</evidence>
<dbReference type="InterPro" id="IPR045339">
    <property type="entry name" value="DUF6534"/>
</dbReference>
<evidence type="ECO:0000259" key="2">
    <source>
        <dbReference type="Pfam" id="PF20152"/>
    </source>
</evidence>
<dbReference type="AlphaFoldDB" id="A0A4S4M574"/>
<feature type="domain" description="DUF6534" evidence="2">
    <location>
        <begin position="96"/>
        <end position="181"/>
    </location>
</feature>
<proteinExistence type="predicted"/>
<dbReference type="EMBL" id="SGPL01000024">
    <property type="protein sequence ID" value="THH20332.1"/>
    <property type="molecule type" value="Genomic_DNA"/>
</dbReference>
<protein>
    <recommendedName>
        <fullName evidence="2">DUF6534 domain-containing protein</fullName>
    </recommendedName>
</protein>
<feature type="transmembrane region" description="Helical" evidence="1">
    <location>
        <begin position="51"/>
        <end position="76"/>
    </location>
</feature>
<keyword evidence="1" id="KW-0472">Membrane</keyword>
<feature type="transmembrane region" description="Helical" evidence="1">
    <location>
        <begin position="88"/>
        <end position="108"/>
    </location>
</feature>
<accession>A0A4S4M574</accession>
<sequence>MTGWLITSRTDDQAAQASTNWSCVCAGIIEMSVQFFFAFRVKVLTGKMWTTIIIAIFAVAGCAGAIGVLVASIVAAPTPVNNAHFRPIIIIWLIFSVAADTLISILLVRHLQKYKTGFPDTDDVINKIIRLTVQTGLFTSLFALLDLILYLTEDTGRHLVFNLALAKLYSVTLLSSLNAREGWQMSSIQMFTDGGRLDINAGKNDPAGVSISFATVSVPPEVFVDTETERISDSSFDIAPYKVENKAVEDDVEKCLAR</sequence>